<accession>A0A521AR60</accession>
<dbReference type="AlphaFoldDB" id="A0A521AR60"/>
<organism evidence="3 4">
    <name type="scientific">Halorubrum cibi</name>
    <dbReference type="NCBI Taxonomy" id="413815"/>
    <lineage>
        <taxon>Archaea</taxon>
        <taxon>Methanobacteriati</taxon>
        <taxon>Methanobacteriota</taxon>
        <taxon>Stenosarchaea group</taxon>
        <taxon>Halobacteria</taxon>
        <taxon>Halobacteriales</taxon>
        <taxon>Haloferacaceae</taxon>
        <taxon>Halorubrum</taxon>
    </lineage>
</organism>
<evidence type="ECO:0008006" key="5">
    <source>
        <dbReference type="Google" id="ProtNLM"/>
    </source>
</evidence>
<evidence type="ECO:0000313" key="4">
    <source>
        <dbReference type="Proteomes" id="UP000319712"/>
    </source>
</evidence>
<keyword evidence="2" id="KW-0472">Membrane</keyword>
<feature type="compositionally biased region" description="Basic and acidic residues" evidence="1">
    <location>
        <begin position="106"/>
        <end position="120"/>
    </location>
</feature>
<feature type="compositionally biased region" description="Acidic residues" evidence="1">
    <location>
        <begin position="121"/>
        <end position="131"/>
    </location>
</feature>
<keyword evidence="2" id="KW-1133">Transmembrane helix</keyword>
<feature type="transmembrane region" description="Helical" evidence="2">
    <location>
        <begin position="38"/>
        <end position="55"/>
    </location>
</feature>
<dbReference type="RefSeq" id="WP_142985259.1">
    <property type="nucleotide sequence ID" value="NZ_FXTD01000001.1"/>
</dbReference>
<proteinExistence type="predicted"/>
<keyword evidence="4" id="KW-1185">Reference proteome</keyword>
<evidence type="ECO:0000256" key="1">
    <source>
        <dbReference type="SAM" id="MobiDB-lite"/>
    </source>
</evidence>
<dbReference type="Proteomes" id="UP000319712">
    <property type="component" value="Unassembled WGS sequence"/>
</dbReference>
<reference evidence="3 4" key="1">
    <citation type="submission" date="2017-05" db="EMBL/GenBank/DDBJ databases">
        <authorList>
            <person name="Varghese N."/>
            <person name="Submissions S."/>
        </authorList>
    </citation>
    <scope>NUCLEOTIDE SEQUENCE [LARGE SCALE GENOMIC DNA]</scope>
    <source>
        <strain evidence="3 4">DSM 19504</strain>
    </source>
</reference>
<name>A0A521AR60_9EURY</name>
<keyword evidence="2" id="KW-0812">Transmembrane</keyword>
<dbReference type="EMBL" id="FXTD01000001">
    <property type="protein sequence ID" value="SMO37314.1"/>
    <property type="molecule type" value="Genomic_DNA"/>
</dbReference>
<gene>
    <name evidence="3" type="ORF">SAMN06264867_101337</name>
</gene>
<feature type="transmembrane region" description="Helical" evidence="2">
    <location>
        <begin position="6"/>
        <end position="26"/>
    </location>
</feature>
<dbReference type="OrthoDB" id="184807at2157"/>
<protein>
    <recommendedName>
        <fullName evidence="5">Phospholipase_D-nuclease N-terminal</fullName>
    </recommendedName>
</protein>
<sequence>MEPFLAAILIGLPLAWLAAFAAYAYVDAPKRGMNPRKWAAILFAVPLFGFFAYLFERDERDYDPEEDPYAQGATFEVHESRRGEELLDPGGAGTRDERGTPAGGRAVDENHGDDGDRAGDGDEPADGDEWNDPPGVDL</sequence>
<feature type="compositionally biased region" description="Basic and acidic residues" evidence="1">
    <location>
        <begin position="76"/>
        <end position="85"/>
    </location>
</feature>
<evidence type="ECO:0000313" key="3">
    <source>
        <dbReference type="EMBL" id="SMO37314.1"/>
    </source>
</evidence>
<evidence type="ECO:0000256" key="2">
    <source>
        <dbReference type="SAM" id="Phobius"/>
    </source>
</evidence>
<feature type="region of interest" description="Disordered" evidence="1">
    <location>
        <begin position="62"/>
        <end position="138"/>
    </location>
</feature>